<dbReference type="PANTHER" id="PTHR12205:SF0">
    <property type="entry name" value="CENTROMERE_KINETOCHORE PROTEIN ZW10 HOMOLOG"/>
    <property type="match status" value="1"/>
</dbReference>
<feature type="domain" description="ZW10 C-terminal helical" evidence="2">
    <location>
        <begin position="668"/>
        <end position="813"/>
    </location>
</feature>
<gene>
    <name evidence="3" type="ORF">WHR41_03004</name>
</gene>
<name>A0AB34KUA4_9PEZI</name>
<reference evidence="3 4" key="1">
    <citation type="journal article" date="2020" name="Microbiol. Resour. Announc.">
        <title>Draft Genome Sequence of a Cladosporium Species Isolated from the Mesophotic Ascidian Didemnum maculosum.</title>
        <authorList>
            <person name="Gioti A."/>
            <person name="Siaperas R."/>
            <person name="Nikolaivits E."/>
            <person name="Le Goff G."/>
            <person name="Ouazzani J."/>
            <person name="Kotoulas G."/>
            <person name="Topakas E."/>
        </authorList>
    </citation>
    <scope>NUCLEOTIDE SEQUENCE [LARGE SCALE GENOMIC DNA]</scope>
    <source>
        <strain evidence="3 4">TM138-S3</strain>
    </source>
</reference>
<evidence type="ECO:0000256" key="1">
    <source>
        <dbReference type="SAM" id="MobiDB-lite"/>
    </source>
</evidence>
<dbReference type="InterPro" id="IPR046362">
    <property type="entry name" value="Zw10/DSL1_C_sf"/>
</dbReference>
<feature type="region of interest" description="Disordered" evidence="1">
    <location>
        <begin position="429"/>
        <end position="518"/>
    </location>
</feature>
<keyword evidence="4" id="KW-1185">Reference proteome</keyword>
<protein>
    <recommendedName>
        <fullName evidence="2">ZW10 C-terminal helical domain-containing protein</fullName>
    </recommendedName>
</protein>
<feature type="compositionally biased region" description="Polar residues" evidence="1">
    <location>
        <begin position="435"/>
        <end position="444"/>
    </location>
</feature>
<feature type="compositionally biased region" description="Acidic residues" evidence="1">
    <location>
        <begin position="414"/>
        <end position="424"/>
    </location>
</feature>
<dbReference type="RefSeq" id="XP_069231478.1">
    <property type="nucleotide sequence ID" value="XM_069371610.1"/>
</dbReference>
<proteinExistence type="predicted"/>
<organism evidence="3 4">
    <name type="scientific">Cladosporium halotolerans</name>
    <dbReference type="NCBI Taxonomy" id="1052096"/>
    <lineage>
        <taxon>Eukaryota</taxon>
        <taxon>Fungi</taxon>
        <taxon>Dikarya</taxon>
        <taxon>Ascomycota</taxon>
        <taxon>Pezizomycotina</taxon>
        <taxon>Dothideomycetes</taxon>
        <taxon>Dothideomycetidae</taxon>
        <taxon>Cladosporiales</taxon>
        <taxon>Cladosporiaceae</taxon>
        <taxon>Cladosporium</taxon>
    </lineage>
</organism>
<comment type="caution">
    <text evidence="3">The sequence shown here is derived from an EMBL/GenBank/DDBJ whole genome shotgun (WGS) entry which is preliminary data.</text>
</comment>
<accession>A0AB34KUA4</accession>
<feature type="region of interest" description="Disordered" evidence="1">
    <location>
        <begin position="405"/>
        <end position="424"/>
    </location>
</feature>
<dbReference type="GO" id="GO:0005737">
    <property type="term" value="C:cytoplasm"/>
    <property type="evidence" value="ECO:0007669"/>
    <property type="project" value="GOC"/>
</dbReference>
<dbReference type="EMBL" id="JAAQHG020000007">
    <property type="protein sequence ID" value="KAL1588373.1"/>
    <property type="molecule type" value="Genomic_DNA"/>
</dbReference>
<dbReference type="GO" id="GO:0006888">
    <property type="term" value="P:endoplasmic reticulum to Golgi vesicle-mediated transport"/>
    <property type="evidence" value="ECO:0007669"/>
    <property type="project" value="TreeGrafter"/>
</dbReference>
<dbReference type="InterPro" id="IPR055148">
    <property type="entry name" value="ZW10_C_2"/>
</dbReference>
<evidence type="ECO:0000259" key="2">
    <source>
        <dbReference type="Pfam" id="PF22766"/>
    </source>
</evidence>
<dbReference type="GO" id="GO:1990423">
    <property type="term" value="C:RZZ complex"/>
    <property type="evidence" value="ECO:0007669"/>
    <property type="project" value="TreeGrafter"/>
</dbReference>
<sequence length="823" mass="90852">MSAALTPAVLQYVETGAYPESEHVVTADLQSDSLADILQALRKEQQGVKQEIRSLSKETAPDIDTWISRAKELQVDIQRSRDTAREIVAQAQAGKELKAKVQDSGNKVALLEKEVNFNETLTGTLEHIRYASGVLYKAQDEAVKGRIPKALERLEQAESSIDGLQVVGGSKAVAILTKRAAELRESLQESTLACWNKFVDVRYDAKSITIHSRRDDLPEVTIDNIAAAAPALEVFDRLVQKLSNDIHRAILKPLISRAPSSLAIDGETITCETVSGNGTKPDAFSDLKKVVKFFTEKLPKDVSIPLSRLLVPAMSSRLDAYVLEPSIPLDMSHMGSFQGTLNGVQEFVDFLDGQHWENATELREWVGHAPRSWLTKRREALLGDIRNLVFSGLNDKKTVERVETQMVSHGDVSVEPEGDDDWDTAWDEPEEAVVESSTKEASAPNNNDDDDDDGSAWDTEDLEDDKKADEDGGEDAWGWGDEDGSQKTSSPVLGKKQPAKADNGNKAPTKPTEQEMTLRETYTVTAIPDGILEAIQQVISDAEILAGPEFSSSPVKPAAAGLYSLPTLALAIYRATSSTAYTKLETGNMLIYNDASRLSDQLRAWQADKPQTSRLRLDNDVKALDQFAKRAYSAEMESQRIILRDLLDGAQGFANCTTEPFKGECEGAIEQTIHRLHEVHKQWQPVLAQSALRQSLGSLLSTAAAKIISDIEDLSDIGDADSKQLKALLDRVTDLKSIFAQEDPNTGEMSDMTFIYCPNWLKFQYLAEILESSLADIKYLWKEGELSLEFDAEEVVDLIEALFADSDLRRRAASEIKRGGARR</sequence>
<dbReference type="PANTHER" id="PTHR12205">
    <property type="entry name" value="CENTROMERE/KINETOCHORE PROTEIN ZW10"/>
    <property type="match status" value="1"/>
</dbReference>
<feature type="compositionally biased region" description="Acidic residues" evidence="1">
    <location>
        <begin position="447"/>
        <end position="463"/>
    </location>
</feature>
<dbReference type="Gene3D" id="1.10.357.150">
    <property type="match status" value="1"/>
</dbReference>
<evidence type="ECO:0000313" key="4">
    <source>
        <dbReference type="Proteomes" id="UP000803884"/>
    </source>
</evidence>
<dbReference type="Proteomes" id="UP000803884">
    <property type="component" value="Unassembled WGS sequence"/>
</dbReference>
<dbReference type="Pfam" id="PF22766">
    <property type="entry name" value="ZW10_C2"/>
    <property type="match status" value="1"/>
</dbReference>
<dbReference type="AlphaFoldDB" id="A0AB34KUA4"/>
<dbReference type="GeneID" id="96004448"/>
<evidence type="ECO:0000313" key="3">
    <source>
        <dbReference type="EMBL" id="KAL1588373.1"/>
    </source>
</evidence>
<dbReference type="GO" id="GO:0007094">
    <property type="term" value="P:mitotic spindle assembly checkpoint signaling"/>
    <property type="evidence" value="ECO:0007669"/>
    <property type="project" value="TreeGrafter"/>
</dbReference>